<keyword evidence="2 7" id="KW-0812">Transmembrane</keyword>
<gene>
    <name evidence="7 8" type="primary">mltG</name>
    <name evidence="8" type="ORF">H0485_08330</name>
</gene>
<keyword evidence="4 7" id="KW-0472">Membrane</keyword>
<name>A0ABS8CKT0_9RHOB</name>
<reference evidence="8 9" key="1">
    <citation type="submission" date="2020-07" db="EMBL/GenBank/DDBJ databases">
        <title>Pseudogemmobacter sp. nov., isolated from poultry manure in Taiwan.</title>
        <authorList>
            <person name="Lin S.-Y."/>
            <person name="Tang Y.-S."/>
            <person name="Young C.-C."/>
        </authorList>
    </citation>
    <scope>NUCLEOTIDE SEQUENCE [LARGE SCALE GENOMIC DNA]</scope>
    <source>
        <strain evidence="8 9">CC-YST710</strain>
    </source>
</reference>
<dbReference type="Proteomes" id="UP001198571">
    <property type="component" value="Unassembled WGS sequence"/>
</dbReference>
<evidence type="ECO:0000313" key="9">
    <source>
        <dbReference type="Proteomes" id="UP001198571"/>
    </source>
</evidence>
<keyword evidence="7" id="KW-0997">Cell inner membrane</keyword>
<dbReference type="RefSeq" id="WP_226934910.1">
    <property type="nucleotide sequence ID" value="NZ_JACDXX010000006.1"/>
</dbReference>
<keyword evidence="3 7" id="KW-1133">Transmembrane helix</keyword>
<keyword evidence="1 7" id="KW-1003">Cell membrane</keyword>
<evidence type="ECO:0000256" key="3">
    <source>
        <dbReference type="ARBA" id="ARBA00022989"/>
    </source>
</evidence>
<evidence type="ECO:0000256" key="4">
    <source>
        <dbReference type="ARBA" id="ARBA00023136"/>
    </source>
</evidence>
<dbReference type="CDD" id="cd08010">
    <property type="entry name" value="MltG_like"/>
    <property type="match status" value="1"/>
</dbReference>
<evidence type="ECO:0000256" key="5">
    <source>
        <dbReference type="ARBA" id="ARBA00023239"/>
    </source>
</evidence>
<protein>
    <recommendedName>
        <fullName evidence="7">Endolytic murein transglycosylase</fullName>
        <ecNumber evidence="7">4.2.2.29</ecNumber>
    </recommendedName>
    <alternativeName>
        <fullName evidence="7">Peptidoglycan lytic transglycosylase</fullName>
    </alternativeName>
    <alternativeName>
        <fullName evidence="7">Peptidoglycan polymerization terminase</fullName>
    </alternativeName>
</protein>
<dbReference type="PANTHER" id="PTHR30518:SF2">
    <property type="entry name" value="ENDOLYTIC MUREIN TRANSGLYCOSYLASE"/>
    <property type="match status" value="1"/>
</dbReference>
<organism evidence="8 9">
    <name type="scientific">Pseudogemmobacter faecipullorum</name>
    <dbReference type="NCBI Taxonomy" id="2755041"/>
    <lineage>
        <taxon>Bacteria</taxon>
        <taxon>Pseudomonadati</taxon>
        <taxon>Pseudomonadota</taxon>
        <taxon>Alphaproteobacteria</taxon>
        <taxon>Rhodobacterales</taxon>
        <taxon>Paracoccaceae</taxon>
        <taxon>Pseudogemmobacter</taxon>
    </lineage>
</organism>
<dbReference type="InterPro" id="IPR003770">
    <property type="entry name" value="MLTG-like"/>
</dbReference>
<comment type="similarity">
    <text evidence="7">Belongs to the transglycosylase MltG family.</text>
</comment>
<evidence type="ECO:0000256" key="1">
    <source>
        <dbReference type="ARBA" id="ARBA00022475"/>
    </source>
</evidence>
<dbReference type="Gene3D" id="3.30.1490.480">
    <property type="entry name" value="Endolytic murein transglycosylase"/>
    <property type="match status" value="1"/>
</dbReference>
<comment type="function">
    <text evidence="7">Functions as a peptidoglycan terminase that cleaves nascent peptidoglycan strands endolytically to terminate their elongation.</text>
</comment>
<dbReference type="Gene3D" id="3.30.160.60">
    <property type="entry name" value="Classic Zinc Finger"/>
    <property type="match status" value="1"/>
</dbReference>
<dbReference type="NCBIfam" id="TIGR00247">
    <property type="entry name" value="endolytic transglycosylase MltG"/>
    <property type="match status" value="1"/>
</dbReference>
<evidence type="ECO:0000256" key="2">
    <source>
        <dbReference type="ARBA" id="ARBA00022692"/>
    </source>
</evidence>
<comment type="catalytic activity">
    <reaction evidence="7">
        <text>a peptidoglycan chain = a peptidoglycan chain with N-acetyl-1,6-anhydromuramyl-[peptide] at the reducing end + a peptidoglycan chain with N-acetylglucosamine at the non-reducing end.</text>
        <dbReference type="EC" id="4.2.2.29"/>
    </reaction>
</comment>
<keyword evidence="9" id="KW-1185">Reference proteome</keyword>
<evidence type="ECO:0000256" key="7">
    <source>
        <dbReference type="HAMAP-Rule" id="MF_02065"/>
    </source>
</evidence>
<dbReference type="EC" id="4.2.2.29" evidence="7"/>
<dbReference type="EMBL" id="JACDXX010000006">
    <property type="protein sequence ID" value="MCB5410004.1"/>
    <property type="molecule type" value="Genomic_DNA"/>
</dbReference>
<feature type="site" description="Important for catalytic activity" evidence="7">
    <location>
        <position position="258"/>
    </location>
</feature>
<dbReference type="HAMAP" id="MF_02065">
    <property type="entry name" value="MltG"/>
    <property type="match status" value="1"/>
</dbReference>
<evidence type="ECO:0000313" key="8">
    <source>
        <dbReference type="EMBL" id="MCB5410004.1"/>
    </source>
</evidence>
<keyword evidence="6 7" id="KW-0961">Cell wall biogenesis/degradation</keyword>
<sequence length="392" mass="41538">MWKSVASNALTLFIVLLAAAAGLVAWGRSEFNGPGPLTEAVCIQVERGASVASVSRNLEARGAVSDARIFRIGADYAGKARDLKFGSYMIPAGASMDEVLTALTQGGASTCGQEIQLLIGVAAAQAIVREMDPASNRFIEVAKFAPGEAAPAEYTEAMANPDMRYRVTLVEGATSWAVADALRKADFLSGELREVAPEGSLAPQSYDVEKGSDRAALIGRMASVQEQIMAELWPGRAADLPYDTPEQAMIMASIIEKETSVPEERGLVASVFVNRLRQGMRLQTDPTVIYGITKGEGVLGRGLRASELRRSTPYNTYVIDGLPPGPIANPGRASIAAALNPDTADYVFFVADGTGGHAFARTLAEHNENVARWRAIEKEQGASGSTGTQTGQ</sequence>
<evidence type="ECO:0000256" key="6">
    <source>
        <dbReference type="ARBA" id="ARBA00023316"/>
    </source>
</evidence>
<keyword evidence="5 7" id="KW-0456">Lyase</keyword>
<accession>A0ABS8CKT0</accession>
<proteinExistence type="inferred from homology"/>
<comment type="caution">
    <text evidence="8">The sequence shown here is derived from an EMBL/GenBank/DDBJ whole genome shotgun (WGS) entry which is preliminary data.</text>
</comment>
<dbReference type="PANTHER" id="PTHR30518">
    <property type="entry name" value="ENDOLYTIC MUREIN TRANSGLYCOSYLASE"/>
    <property type="match status" value="1"/>
</dbReference>
<dbReference type="Pfam" id="PF02618">
    <property type="entry name" value="YceG"/>
    <property type="match status" value="2"/>
</dbReference>